<protein>
    <submittedName>
        <fullName evidence="2">Uncharacterized protein</fullName>
    </submittedName>
</protein>
<sequence>MHFIPSNAVPFTSFPAFSSPSISTRLYTGTSPPPYCIVGSSIGIYIAPKFTFRALSLFNPFVSPLEPSQVFRISSSKSKNRSTSLSTPLSHSSNLRSNPTTLSDNPLTITNTHPTPSTPLTPLIHSPHPIPSTPPPPNPPCPPATPAPAGRLLAPPTASVAAAPPPSRRIR</sequence>
<evidence type="ECO:0000313" key="2">
    <source>
        <dbReference type="EMBL" id="KAF2237426.1"/>
    </source>
</evidence>
<evidence type="ECO:0000256" key="1">
    <source>
        <dbReference type="SAM" id="MobiDB-lite"/>
    </source>
</evidence>
<proteinExistence type="predicted"/>
<reference evidence="2" key="1">
    <citation type="journal article" date="2020" name="Stud. Mycol.">
        <title>101 Dothideomycetes genomes: a test case for predicting lifestyles and emergence of pathogens.</title>
        <authorList>
            <person name="Haridas S."/>
            <person name="Albert R."/>
            <person name="Binder M."/>
            <person name="Bloem J."/>
            <person name="Labutti K."/>
            <person name="Salamov A."/>
            <person name="Andreopoulos B."/>
            <person name="Baker S."/>
            <person name="Barry K."/>
            <person name="Bills G."/>
            <person name="Bluhm B."/>
            <person name="Cannon C."/>
            <person name="Castanera R."/>
            <person name="Culley D."/>
            <person name="Daum C."/>
            <person name="Ezra D."/>
            <person name="Gonzalez J."/>
            <person name="Henrissat B."/>
            <person name="Kuo A."/>
            <person name="Liang C."/>
            <person name="Lipzen A."/>
            <person name="Lutzoni F."/>
            <person name="Magnuson J."/>
            <person name="Mondo S."/>
            <person name="Nolan M."/>
            <person name="Ohm R."/>
            <person name="Pangilinan J."/>
            <person name="Park H.-J."/>
            <person name="Ramirez L."/>
            <person name="Alfaro M."/>
            <person name="Sun H."/>
            <person name="Tritt A."/>
            <person name="Yoshinaga Y."/>
            <person name="Zwiers L.-H."/>
            <person name="Turgeon B."/>
            <person name="Goodwin S."/>
            <person name="Spatafora J."/>
            <person name="Crous P."/>
            <person name="Grigoriev I."/>
        </authorList>
    </citation>
    <scope>NUCLEOTIDE SEQUENCE</scope>
    <source>
        <strain evidence="2">Tuck. ex Michener</strain>
    </source>
</reference>
<feature type="compositionally biased region" description="Low complexity" evidence="1">
    <location>
        <begin position="74"/>
        <end position="93"/>
    </location>
</feature>
<dbReference type="EMBL" id="ML991780">
    <property type="protein sequence ID" value="KAF2237426.1"/>
    <property type="molecule type" value="Genomic_DNA"/>
</dbReference>
<keyword evidence="3" id="KW-1185">Reference proteome</keyword>
<feature type="compositionally biased region" description="Pro residues" evidence="1">
    <location>
        <begin position="128"/>
        <end position="146"/>
    </location>
</feature>
<evidence type="ECO:0000313" key="3">
    <source>
        <dbReference type="Proteomes" id="UP000800092"/>
    </source>
</evidence>
<name>A0A6A6HH54_VIRVR</name>
<feature type="compositionally biased region" description="Polar residues" evidence="1">
    <location>
        <begin position="94"/>
        <end position="109"/>
    </location>
</feature>
<dbReference type="Proteomes" id="UP000800092">
    <property type="component" value="Unassembled WGS sequence"/>
</dbReference>
<feature type="compositionally biased region" description="Low complexity" evidence="1">
    <location>
        <begin position="110"/>
        <end position="127"/>
    </location>
</feature>
<gene>
    <name evidence="2" type="ORF">EV356DRAFT_15838</name>
</gene>
<feature type="region of interest" description="Disordered" evidence="1">
    <location>
        <begin position="73"/>
        <end position="171"/>
    </location>
</feature>
<accession>A0A6A6HH54</accession>
<dbReference type="AlphaFoldDB" id="A0A6A6HH54"/>
<organism evidence="2 3">
    <name type="scientific">Viridothelium virens</name>
    <name type="common">Speckled blister lichen</name>
    <name type="synonym">Trypethelium virens</name>
    <dbReference type="NCBI Taxonomy" id="1048519"/>
    <lineage>
        <taxon>Eukaryota</taxon>
        <taxon>Fungi</taxon>
        <taxon>Dikarya</taxon>
        <taxon>Ascomycota</taxon>
        <taxon>Pezizomycotina</taxon>
        <taxon>Dothideomycetes</taxon>
        <taxon>Dothideomycetes incertae sedis</taxon>
        <taxon>Trypetheliales</taxon>
        <taxon>Trypetheliaceae</taxon>
        <taxon>Viridothelium</taxon>
    </lineage>
</organism>